<comment type="caution">
    <text evidence="2">The sequence shown here is derived from an EMBL/GenBank/DDBJ whole genome shotgun (WGS) entry which is preliminary data.</text>
</comment>
<dbReference type="EMBL" id="BQNB010013230">
    <property type="protein sequence ID" value="GJT13439.1"/>
    <property type="molecule type" value="Genomic_DNA"/>
</dbReference>
<name>A0ABQ5BJ34_9ASTR</name>
<proteinExistence type="predicted"/>
<evidence type="ECO:0000259" key="1">
    <source>
        <dbReference type="Pfam" id="PF22936"/>
    </source>
</evidence>
<dbReference type="Pfam" id="PF22936">
    <property type="entry name" value="Pol_BBD"/>
    <property type="match status" value="1"/>
</dbReference>
<keyword evidence="3" id="KW-1185">Reference proteome</keyword>
<evidence type="ECO:0000313" key="3">
    <source>
        <dbReference type="Proteomes" id="UP001151760"/>
    </source>
</evidence>
<organism evidence="2 3">
    <name type="scientific">Tanacetum coccineum</name>
    <dbReference type="NCBI Taxonomy" id="301880"/>
    <lineage>
        <taxon>Eukaryota</taxon>
        <taxon>Viridiplantae</taxon>
        <taxon>Streptophyta</taxon>
        <taxon>Embryophyta</taxon>
        <taxon>Tracheophyta</taxon>
        <taxon>Spermatophyta</taxon>
        <taxon>Magnoliopsida</taxon>
        <taxon>eudicotyledons</taxon>
        <taxon>Gunneridae</taxon>
        <taxon>Pentapetalae</taxon>
        <taxon>asterids</taxon>
        <taxon>campanulids</taxon>
        <taxon>Asterales</taxon>
        <taxon>Asteraceae</taxon>
        <taxon>Asteroideae</taxon>
        <taxon>Anthemideae</taxon>
        <taxon>Anthemidinae</taxon>
        <taxon>Tanacetum</taxon>
    </lineage>
</organism>
<gene>
    <name evidence="2" type="ORF">Tco_0860481</name>
</gene>
<dbReference type="InterPro" id="IPR054722">
    <property type="entry name" value="PolX-like_BBD"/>
</dbReference>
<sequence>MDLKLKYNTFRDKPSESLSQTYTQYKTFLNELSNDGVILSKHEINVGFVNSLPEKWLSFSQGLRNANHTQTLDLADIYGRIFQENSDDEVNERTSDEYLRDLDIESNERARLARMSRDVITVDSKIRIPMYRGEYSQWLERFMNYLEEQTDSASMICSLTHGEQPLHVVTQVPIAGTAPNAPPVHKDPKLWTAEEKWIRMIDHALEMKMRGSEYGEQDRKAVILYKYETFKATEGEQLLDTYFCYIQVINDLKKCGYKKDNCELNYKFLNNLQPEWKRYGTLMRQTKNLMDINIDSLYNILKQNQGDVNDAMGIKKKAVVVTSEPLTLVAEKTKDQVWMESSSDSDQELSENMVFMTKMEKIRSNSEGSSSSAEETIAEISYYSSDSESESESETSDYYDNSTNCGLFVYNDDYQETFNDVIEYASENFDENHIVSQKDHDDSEVDHNDSEEKDHLVNRMIVNIFEEKSSGFDALNKNVERKKNDDLLAQTEILQEQLKVKGAMIDTHTECQAQLHASYDLNDLFVFKDVSIRNSRFSKMPFRKKPRDYLNVRSENNSNNFLPRTLFRWFPKMHPLAEPVAKWIPKICLWILDSGCSKHMTGNRALLTNFVEKCLGMVRFGNDDFAVIAGYGDVVIESMTVKKVYYVEDVIYSMIMMMLASSRRNRILECFLDIQKNLLHSEFTISITKSPTMNVETSNKEIPPSEEEVFRKISESFQEESSSSLWKL</sequence>
<feature type="domain" description="Retrovirus-related Pol polyprotein from transposon TNT 1-94-like beta-barrel" evidence="1">
    <location>
        <begin position="590"/>
        <end position="652"/>
    </location>
</feature>
<evidence type="ECO:0000313" key="2">
    <source>
        <dbReference type="EMBL" id="GJT13439.1"/>
    </source>
</evidence>
<dbReference type="Proteomes" id="UP001151760">
    <property type="component" value="Unassembled WGS sequence"/>
</dbReference>
<accession>A0ABQ5BJ34</accession>
<protein>
    <recommendedName>
        <fullName evidence="1">Retrovirus-related Pol polyprotein from transposon TNT 1-94-like beta-barrel domain-containing protein</fullName>
    </recommendedName>
</protein>
<reference evidence="2" key="1">
    <citation type="journal article" date="2022" name="Int. J. Mol. Sci.">
        <title>Draft Genome of Tanacetum Coccineum: Genomic Comparison of Closely Related Tanacetum-Family Plants.</title>
        <authorList>
            <person name="Yamashiro T."/>
            <person name="Shiraishi A."/>
            <person name="Nakayama K."/>
            <person name="Satake H."/>
        </authorList>
    </citation>
    <scope>NUCLEOTIDE SEQUENCE</scope>
</reference>
<reference evidence="2" key="2">
    <citation type="submission" date="2022-01" db="EMBL/GenBank/DDBJ databases">
        <authorList>
            <person name="Yamashiro T."/>
            <person name="Shiraishi A."/>
            <person name="Satake H."/>
            <person name="Nakayama K."/>
        </authorList>
    </citation>
    <scope>NUCLEOTIDE SEQUENCE</scope>
</reference>